<dbReference type="Proteomes" id="UP000198728">
    <property type="component" value="Unassembled WGS sequence"/>
</dbReference>
<protein>
    <recommendedName>
        <fullName evidence="4">DUF3168 domain-containing protein</fullName>
    </recommendedName>
</protein>
<proteinExistence type="predicted"/>
<dbReference type="STRING" id="441112.SAMN04488094_101645"/>
<sequence>MSIDLEVQKAIRARLVATPAVTDLVPPASILDRNQRPAPSPSIVLGESQEVDEGSSLQRLHTRVYHTIHVWKREPSLEGVKVICGAVRGALWEGRLTLGPGLHAADVKVSGTRAMRDPDGETSHGVVTVEVLVSGVPA</sequence>
<dbReference type="InterPro" id="IPR021508">
    <property type="entry name" value="Gp17-like"/>
</dbReference>
<evidence type="ECO:0008006" key="4">
    <source>
        <dbReference type="Google" id="ProtNLM"/>
    </source>
</evidence>
<dbReference type="AlphaFoldDB" id="A0A1I1E540"/>
<dbReference type="EMBL" id="FOLG01000001">
    <property type="protein sequence ID" value="SFB82281.1"/>
    <property type="molecule type" value="Genomic_DNA"/>
</dbReference>
<evidence type="ECO:0000256" key="1">
    <source>
        <dbReference type="SAM" id="MobiDB-lite"/>
    </source>
</evidence>
<dbReference type="Gene3D" id="3.30.2000.30">
    <property type="match status" value="1"/>
</dbReference>
<accession>A0A1I1E540</accession>
<feature type="region of interest" description="Disordered" evidence="1">
    <location>
        <begin position="28"/>
        <end position="49"/>
    </location>
</feature>
<gene>
    <name evidence="2" type="ORF">SAMN04488094_101645</name>
</gene>
<keyword evidence="3" id="KW-1185">Reference proteome</keyword>
<dbReference type="OrthoDB" id="7630456at2"/>
<evidence type="ECO:0000313" key="3">
    <source>
        <dbReference type="Proteomes" id="UP000198728"/>
    </source>
</evidence>
<evidence type="ECO:0000313" key="2">
    <source>
        <dbReference type="EMBL" id="SFB82281.1"/>
    </source>
</evidence>
<dbReference type="Pfam" id="PF11367">
    <property type="entry name" value="Tail_completion_gp17"/>
    <property type="match status" value="1"/>
</dbReference>
<dbReference type="InterPro" id="IPR053745">
    <property type="entry name" value="Viral_Tail_Comp_sf"/>
</dbReference>
<dbReference type="RefSeq" id="WP_093359196.1">
    <property type="nucleotide sequence ID" value="NZ_FOLG01000001.1"/>
</dbReference>
<organism evidence="2 3">
    <name type="scientific">Tropicimonas isoalkanivorans</name>
    <dbReference type="NCBI Taxonomy" id="441112"/>
    <lineage>
        <taxon>Bacteria</taxon>
        <taxon>Pseudomonadati</taxon>
        <taxon>Pseudomonadota</taxon>
        <taxon>Alphaproteobacteria</taxon>
        <taxon>Rhodobacterales</taxon>
        <taxon>Roseobacteraceae</taxon>
        <taxon>Tropicimonas</taxon>
    </lineage>
</organism>
<name>A0A1I1E540_9RHOB</name>
<reference evidence="2 3" key="1">
    <citation type="submission" date="2016-10" db="EMBL/GenBank/DDBJ databases">
        <authorList>
            <person name="de Groot N.N."/>
        </authorList>
    </citation>
    <scope>NUCLEOTIDE SEQUENCE [LARGE SCALE GENOMIC DNA]</scope>
    <source>
        <strain evidence="2 3">DSM 19548</strain>
    </source>
</reference>